<protein>
    <submittedName>
        <fullName evidence="2">Uncharacterized protein</fullName>
    </submittedName>
</protein>
<gene>
    <name evidence="2" type="ORF">BD324DRAFT_630861</name>
</gene>
<evidence type="ECO:0000313" key="3">
    <source>
        <dbReference type="Proteomes" id="UP000193218"/>
    </source>
</evidence>
<sequence length="271" mass="29427">MTAQLARMGEELEKVDQVMPARTAFDTAWNLSVGSLVEDAHDGPRAVSFNLARDQAYEAMSNTQYYNDIIENKTYEADSIHWLIEHKVRGHHGREKLTSFTPQVTFVSTRADPTKKEITLKGSAWKAGTSTPVSQYLDSKRVWDEELTRQEPKGLPTSSQAKQNSKVAFDSAWLSLTKGVHDQQDGVGVTSATHSRTSSGSGFGSKLKLVFGTKDSGPVWQEFNSLPVTWFRCAEIGALGKASDSNAGGDDPASTDAPDLSTGTGSQLPGE</sequence>
<accession>A0A1Y1UC42</accession>
<evidence type="ECO:0000256" key="1">
    <source>
        <dbReference type="SAM" id="MobiDB-lite"/>
    </source>
</evidence>
<dbReference type="EMBL" id="NBSH01000010">
    <property type="protein sequence ID" value="ORX35618.1"/>
    <property type="molecule type" value="Genomic_DNA"/>
</dbReference>
<organism evidence="2 3">
    <name type="scientific">Kockovaella imperatae</name>
    <dbReference type="NCBI Taxonomy" id="4999"/>
    <lineage>
        <taxon>Eukaryota</taxon>
        <taxon>Fungi</taxon>
        <taxon>Dikarya</taxon>
        <taxon>Basidiomycota</taxon>
        <taxon>Agaricomycotina</taxon>
        <taxon>Tremellomycetes</taxon>
        <taxon>Tremellales</taxon>
        <taxon>Cuniculitremaceae</taxon>
        <taxon>Kockovaella</taxon>
    </lineage>
</organism>
<dbReference type="GeneID" id="33558185"/>
<dbReference type="RefSeq" id="XP_021869782.1">
    <property type="nucleotide sequence ID" value="XM_022016376.1"/>
</dbReference>
<feature type="compositionally biased region" description="Polar residues" evidence="1">
    <location>
        <begin position="261"/>
        <end position="271"/>
    </location>
</feature>
<dbReference type="InParanoid" id="A0A1Y1UC42"/>
<keyword evidence="3" id="KW-1185">Reference proteome</keyword>
<proteinExistence type="predicted"/>
<reference evidence="2 3" key="1">
    <citation type="submission" date="2017-03" db="EMBL/GenBank/DDBJ databases">
        <title>Widespread Adenine N6-methylation of Active Genes in Fungi.</title>
        <authorList>
            <consortium name="DOE Joint Genome Institute"/>
            <person name="Mondo S.J."/>
            <person name="Dannebaum R.O."/>
            <person name="Kuo R.C."/>
            <person name="Louie K.B."/>
            <person name="Bewick A.J."/>
            <person name="Labutti K."/>
            <person name="Haridas S."/>
            <person name="Kuo A."/>
            <person name="Salamov A."/>
            <person name="Ahrendt S.R."/>
            <person name="Lau R."/>
            <person name="Bowen B.P."/>
            <person name="Lipzen A."/>
            <person name="Sullivan W."/>
            <person name="Andreopoulos W.B."/>
            <person name="Clum A."/>
            <person name="Lindquist E."/>
            <person name="Daum C."/>
            <person name="Northen T.R."/>
            <person name="Ramamoorthy G."/>
            <person name="Schmitz R.J."/>
            <person name="Gryganskyi A."/>
            <person name="Culley D."/>
            <person name="Magnuson J."/>
            <person name="James T.Y."/>
            <person name="O'Malley M.A."/>
            <person name="Stajich J.E."/>
            <person name="Spatafora J.W."/>
            <person name="Visel A."/>
            <person name="Grigoriev I.V."/>
        </authorList>
    </citation>
    <scope>NUCLEOTIDE SEQUENCE [LARGE SCALE GENOMIC DNA]</scope>
    <source>
        <strain evidence="2 3">NRRL Y-17943</strain>
    </source>
</reference>
<comment type="caution">
    <text evidence="2">The sequence shown here is derived from an EMBL/GenBank/DDBJ whole genome shotgun (WGS) entry which is preliminary data.</text>
</comment>
<feature type="region of interest" description="Disordered" evidence="1">
    <location>
        <begin position="241"/>
        <end position="271"/>
    </location>
</feature>
<evidence type="ECO:0000313" key="2">
    <source>
        <dbReference type="EMBL" id="ORX35618.1"/>
    </source>
</evidence>
<name>A0A1Y1UC42_9TREE</name>
<dbReference type="AlphaFoldDB" id="A0A1Y1UC42"/>
<dbReference type="Proteomes" id="UP000193218">
    <property type="component" value="Unassembled WGS sequence"/>
</dbReference>